<dbReference type="Proteomes" id="UP001568894">
    <property type="component" value="Unassembled WGS sequence"/>
</dbReference>
<sequence length="169" mass="19627">MENTAKEREELIEMFGMHFESLYHVPPLAARIMGVLIVDGCKSGLTFEALVEKLSASKSSISTNLKLLLSMEKVFYFTLSGDRKKYYRSARLSDRLNNYLKMIEAEGKIINRMHEYRVKTASCAEEIANLNNIVSYKNHIEQIEQTFQHTISEFRKIEIQNDIKQQIKN</sequence>
<evidence type="ECO:0008006" key="3">
    <source>
        <dbReference type="Google" id="ProtNLM"/>
    </source>
</evidence>
<dbReference type="InterPro" id="IPR036390">
    <property type="entry name" value="WH_DNA-bd_sf"/>
</dbReference>
<dbReference type="EMBL" id="JASMRN010000003">
    <property type="protein sequence ID" value="MEZ7514638.1"/>
    <property type="molecule type" value="Genomic_DNA"/>
</dbReference>
<dbReference type="SUPFAM" id="SSF46785">
    <property type="entry name" value="Winged helix' DNA-binding domain"/>
    <property type="match status" value="1"/>
</dbReference>
<gene>
    <name evidence="1" type="ORF">QO192_04990</name>
</gene>
<evidence type="ECO:0000313" key="2">
    <source>
        <dbReference type="Proteomes" id="UP001568894"/>
    </source>
</evidence>
<protein>
    <recommendedName>
        <fullName evidence="3">DNA-binding transcriptional regulator GbsR, MarR family</fullName>
    </recommendedName>
</protein>
<dbReference type="InterPro" id="IPR036388">
    <property type="entry name" value="WH-like_DNA-bd_sf"/>
</dbReference>
<dbReference type="RefSeq" id="WP_026709039.1">
    <property type="nucleotide sequence ID" value="NZ_CAXBLC010000001.1"/>
</dbReference>
<evidence type="ECO:0000313" key="1">
    <source>
        <dbReference type="EMBL" id="MEZ7514638.1"/>
    </source>
</evidence>
<name>A0ABV4KDX1_9FLAO</name>
<organism evidence="1 2">
    <name type="scientific">Flavobacterium frigidarium</name>
    <dbReference type="NCBI Taxonomy" id="99286"/>
    <lineage>
        <taxon>Bacteria</taxon>
        <taxon>Pseudomonadati</taxon>
        <taxon>Bacteroidota</taxon>
        <taxon>Flavobacteriia</taxon>
        <taxon>Flavobacteriales</taxon>
        <taxon>Flavobacteriaceae</taxon>
        <taxon>Flavobacterium</taxon>
    </lineage>
</organism>
<comment type="caution">
    <text evidence="1">The sequence shown here is derived from an EMBL/GenBank/DDBJ whole genome shotgun (WGS) entry which is preliminary data.</text>
</comment>
<accession>A0ABV4KDX1</accession>
<keyword evidence="2" id="KW-1185">Reference proteome</keyword>
<dbReference type="Gene3D" id="1.10.10.10">
    <property type="entry name" value="Winged helix-like DNA-binding domain superfamily/Winged helix DNA-binding domain"/>
    <property type="match status" value="1"/>
</dbReference>
<proteinExistence type="predicted"/>
<reference evidence="1 2" key="1">
    <citation type="submission" date="2023-05" db="EMBL/GenBank/DDBJ databases">
        <title>Adaptations of aquatic viruses from atmosphere-close ecosystems of the Central Arctic Ocean.</title>
        <authorList>
            <person name="Rahlff J."/>
            <person name="Holmfeldt K."/>
        </authorList>
    </citation>
    <scope>NUCLEOTIDE SEQUENCE [LARGE SCALE GENOMIC DNA]</scope>
    <source>
        <strain evidence="1 2">Arc14</strain>
    </source>
</reference>